<feature type="transmembrane region" description="Helical" evidence="1">
    <location>
        <begin position="55"/>
        <end position="71"/>
    </location>
</feature>
<dbReference type="Pfam" id="PF09842">
    <property type="entry name" value="DUF2069"/>
    <property type="match status" value="1"/>
</dbReference>
<evidence type="ECO:0000256" key="1">
    <source>
        <dbReference type="SAM" id="Phobius"/>
    </source>
</evidence>
<name>A0ABV3SAV6_9GAMM</name>
<gene>
    <name evidence="2" type="ORF">V6X64_06325</name>
</gene>
<dbReference type="Proteomes" id="UP001556653">
    <property type="component" value="Unassembled WGS sequence"/>
</dbReference>
<protein>
    <submittedName>
        <fullName evidence="2">DUF2069 domain-containing protein</fullName>
    </submittedName>
</protein>
<comment type="caution">
    <text evidence="2">The sequence shown here is derived from an EMBL/GenBank/DDBJ whole genome shotgun (WGS) entry which is preliminary data.</text>
</comment>
<dbReference type="InterPro" id="IPR018643">
    <property type="entry name" value="DUF2069_membrane"/>
</dbReference>
<feature type="transmembrane region" description="Helical" evidence="1">
    <location>
        <begin position="104"/>
        <end position="124"/>
    </location>
</feature>
<feature type="transmembrane region" description="Helical" evidence="1">
    <location>
        <begin position="21"/>
        <end position="43"/>
    </location>
</feature>
<keyword evidence="1" id="KW-0812">Transmembrane</keyword>
<evidence type="ECO:0000313" key="2">
    <source>
        <dbReference type="EMBL" id="MEX0386603.1"/>
    </source>
</evidence>
<evidence type="ECO:0000313" key="3">
    <source>
        <dbReference type="Proteomes" id="UP001556653"/>
    </source>
</evidence>
<proteinExistence type="predicted"/>
<feature type="transmembrane region" description="Helical" evidence="1">
    <location>
        <begin position="78"/>
        <end position="98"/>
    </location>
</feature>
<dbReference type="EMBL" id="JBAKFJ010000001">
    <property type="protein sequence ID" value="MEX0386603.1"/>
    <property type="molecule type" value="Genomic_DNA"/>
</dbReference>
<accession>A0ABV3SAV6</accession>
<reference evidence="2 3" key="1">
    <citation type="submission" date="2024-02" db="EMBL/GenBank/DDBJ databases">
        <title>New especies of Spiribacter isolated from saline water.</title>
        <authorList>
            <person name="Leon M.J."/>
            <person name="De La Haba R."/>
            <person name="Sanchez-Porro C."/>
            <person name="Ventosa A."/>
        </authorList>
    </citation>
    <scope>NUCLEOTIDE SEQUENCE [LARGE SCALE GENOMIC DNA]</scope>
    <source>
        <strain evidence="3">ag22IC4-227</strain>
    </source>
</reference>
<keyword evidence="1" id="KW-0472">Membrane</keyword>
<keyword evidence="3" id="KW-1185">Reference proteome</keyword>
<dbReference type="RefSeq" id="WP_367967069.1">
    <property type="nucleotide sequence ID" value="NZ_JBAKFI010000001.1"/>
</dbReference>
<keyword evidence="1" id="KW-1133">Transmembrane helix</keyword>
<sequence>MKVLRGKAPTGESATQVAGSGLYRFAAGCYLALIVLLFAWLIWLSPPPPGLRSPLLLVFLLPLLFGLRGVLNRRRYTLQWTGMLILVYFIHGILTATGGFPERWLGSAEAVLTIGYFGAVMLVLRRGKQAHKARQAEG</sequence>
<organism evidence="2 3">
    <name type="scientific">Spiribacter onubensis</name>
    <dbReference type="NCBI Taxonomy" id="3122420"/>
    <lineage>
        <taxon>Bacteria</taxon>
        <taxon>Pseudomonadati</taxon>
        <taxon>Pseudomonadota</taxon>
        <taxon>Gammaproteobacteria</taxon>
        <taxon>Chromatiales</taxon>
        <taxon>Ectothiorhodospiraceae</taxon>
        <taxon>Spiribacter</taxon>
    </lineage>
</organism>